<dbReference type="eggNOG" id="COG0770">
    <property type="taxonomic scope" value="Bacteria"/>
</dbReference>
<comment type="pathway">
    <text evidence="10 11">Cell wall biogenesis; peptidoglycan biosynthesis.</text>
</comment>
<accession>A0A077AU17</accession>
<keyword evidence="6 10" id="KW-0133">Cell shape</keyword>
<dbReference type="SUPFAM" id="SSF63418">
    <property type="entry name" value="MurE/MurF N-terminal domain"/>
    <property type="match status" value="1"/>
</dbReference>
<keyword evidence="3 10" id="KW-0132">Cell division</keyword>
<evidence type="ECO:0000259" key="14">
    <source>
        <dbReference type="Pfam" id="PF08245"/>
    </source>
</evidence>
<comment type="similarity">
    <text evidence="10">Belongs to the MurCDEF family. MurF subfamily.</text>
</comment>
<dbReference type="HAMAP" id="MF_02019">
    <property type="entry name" value="MurF"/>
    <property type="match status" value="1"/>
</dbReference>
<evidence type="ECO:0000259" key="12">
    <source>
        <dbReference type="Pfam" id="PF01225"/>
    </source>
</evidence>
<dbReference type="NCBIfam" id="TIGR01143">
    <property type="entry name" value="murF"/>
    <property type="match status" value="1"/>
</dbReference>
<feature type="domain" description="Mur ligase N-terminal catalytic" evidence="12">
    <location>
        <begin position="22"/>
        <end position="70"/>
    </location>
</feature>
<dbReference type="PANTHER" id="PTHR43024">
    <property type="entry name" value="UDP-N-ACETYLMURAMOYL-TRIPEPTIDE--D-ALANYL-D-ALANINE LIGASE"/>
    <property type="match status" value="1"/>
</dbReference>
<name>A0A077AU17_9PROT</name>
<keyword evidence="4 10" id="KW-0547">Nucleotide-binding</keyword>
<dbReference type="InterPro" id="IPR036565">
    <property type="entry name" value="Mur-like_cat_sf"/>
</dbReference>
<dbReference type="Gene3D" id="3.40.1190.10">
    <property type="entry name" value="Mur-like, catalytic domain"/>
    <property type="match status" value="1"/>
</dbReference>
<organism evidence="15 16">
    <name type="scientific">Candidatus Odyssella acanthamoebae</name>
    <dbReference type="NCBI Taxonomy" id="91604"/>
    <lineage>
        <taxon>Bacteria</taxon>
        <taxon>Pseudomonadati</taxon>
        <taxon>Pseudomonadota</taxon>
        <taxon>Alphaproteobacteria</taxon>
        <taxon>Holosporales</taxon>
        <taxon>Candidatus Paracaedibacteraceae</taxon>
        <taxon>Candidatus Odyssella</taxon>
    </lineage>
</organism>
<comment type="subcellular location">
    <subcellularLocation>
        <location evidence="10 11">Cytoplasm</location>
    </subcellularLocation>
</comment>
<dbReference type="InterPro" id="IPR005863">
    <property type="entry name" value="UDP-N-AcMur_synth"/>
</dbReference>
<evidence type="ECO:0000256" key="5">
    <source>
        <dbReference type="ARBA" id="ARBA00022840"/>
    </source>
</evidence>
<dbReference type="RefSeq" id="WP_038463486.1">
    <property type="nucleotide sequence ID" value="NZ_CP008941.1"/>
</dbReference>
<dbReference type="Pfam" id="PF01225">
    <property type="entry name" value="Mur_ligase"/>
    <property type="match status" value="1"/>
</dbReference>
<dbReference type="Gene3D" id="3.40.1390.10">
    <property type="entry name" value="MurE/MurF, N-terminal domain"/>
    <property type="match status" value="1"/>
</dbReference>
<sequence length="466" mass="50418">MALWTSKEIEEIFNCRVPADFKVTGISIDTRTLQPGDLFFALKTPQSDGHHYVLDAAQKGAAAVIVSNQTVGCSCPQIMVDSPFKALQELGRYGRIRSKAKIIAITGSVGKTTTKEVLRHVLEGYGTVSASVASYNNHWGVPLSLARLQKDAKFGIFEVGMNNPGETTPLSEMITPHLAIITAIAPAHIGQMGTLDNIAKEKACIFEGLLPNGIAILPADSDFSAFLKTKALQHHPDQLLTFGESVAADVKLVDYNSDESEARVTFAIGARERQTFTYSLIGRHLTNAALIAIAAAKTLKLDLKTVIKRLETMKPVSGRGKLHSITLKGQPIKLMDDSYNANLLSTLAAVDTLANLKIINQGKRIAILGEMLELGSYAIDHHQQVAKACIEKGIDRIYFCGGAAMKQAFELLPDIHKGRFVSSAQELIDPILNEIQAHDIVLVKGSKGSRVSLVAEALITASKQEE</sequence>
<feature type="domain" description="Mur ligase central" evidence="14">
    <location>
        <begin position="105"/>
        <end position="296"/>
    </location>
</feature>
<evidence type="ECO:0000256" key="2">
    <source>
        <dbReference type="ARBA" id="ARBA00022598"/>
    </source>
</evidence>
<dbReference type="GO" id="GO:0008766">
    <property type="term" value="F:UDP-N-acetylmuramoylalanyl-D-glutamyl-2,6-diaminopimelate-D-alanyl-D-alanine ligase activity"/>
    <property type="evidence" value="ECO:0007669"/>
    <property type="project" value="RHEA"/>
</dbReference>
<dbReference type="GO" id="GO:0047480">
    <property type="term" value="F:UDP-N-acetylmuramoyl-tripeptide-D-alanyl-D-alanine ligase activity"/>
    <property type="evidence" value="ECO:0007669"/>
    <property type="project" value="UniProtKB-UniRule"/>
</dbReference>
<dbReference type="UniPathway" id="UPA00219"/>
<dbReference type="STRING" id="91604.ID47_02690"/>
<dbReference type="EC" id="6.3.2.10" evidence="10 11"/>
<dbReference type="AlphaFoldDB" id="A0A077AU17"/>
<keyword evidence="2 10" id="KW-0436">Ligase</keyword>
<dbReference type="OrthoDB" id="9800958at2"/>
<evidence type="ECO:0000256" key="7">
    <source>
        <dbReference type="ARBA" id="ARBA00022984"/>
    </source>
</evidence>
<dbReference type="HOGENOM" id="CLU_031507_4_1_5"/>
<evidence type="ECO:0000256" key="8">
    <source>
        <dbReference type="ARBA" id="ARBA00023306"/>
    </source>
</evidence>
<protein>
    <recommendedName>
        <fullName evidence="10 11">UDP-N-acetylmuramoyl-tripeptide--D-alanyl-D-alanine ligase</fullName>
        <ecNumber evidence="10 11">6.3.2.10</ecNumber>
    </recommendedName>
    <alternativeName>
        <fullName evidence="10">D-alanyl-D-alanine-adding enzyme</fullName>
    </alternativeName>
</protein>
<dbReference type="InterPro" id="IPR036615">
    <property type="entry name" value="Mur_ligase_C_dom_sf"/>
</dbReference>
<keyword evidence="9 10" id="KW-0961">Cell wall biogenesis/degradation</keyword>
<dbReference type="Proteomes" id="UP000028926">
    <property type="component" value="Chromosome"/>
</dbReference>
<keyword evidence="5 10" id="KW-0067">ATP-binding</keyword>
<keyword evidence="8 10" id="KW-0131">Cell cycle</keyword>
<evidence type="ECO:0000259" key="13">
    <source>
        <dbReference type="Pfam" id="PF02875"/>
    </source>
</evidence>
<keyword evidence="1 10" id="KW-0963">Cytoplasm</keyword>
<reference evidence="15 16" key="1">
    <citation type="submission" date="2014-07" db="EMBL/GenBank/DDBJ databases">
        <title>Comparative genomic insights into amoeba endosymbionts belonging to the families of Holosporaceae and Candidatus Midichloriaceae within Rickettsiales.</title>
        <authorList>
            <person name="Wang Z."/>
            <person name="Wu M."/>
        </authorList>
    </citation>
    <scope>NUCLEOTIDE SEQUENCE [LARGE SCALE GENOMIC DNA]</scope>
    <source>
        <strain evidence="15">PRA3</strain>
    </source>
</reference>
<evidence type="ECO:0000256" key="11">
    <source>
        <dbReference type="RuleBase" id="RU004136"/>
    </source>
</evidence>
<dbReference type="GO" id="GO:0071555">
    <property type="term" value="P:cell wall organization"/>
    <property type="evidence" value="ECO:0007669"/>
    <property type="project" value="UniProtKB-KW"/>
</dbReference>
<dbReference type="Pfam" id="PF08245">
    <property type="entry name" value="Mur_ligase_M"/>
    <property type="match status" value="1"/>
</dbReference>
<evidence type="ECO:0000313" key="15">
    <source>
        <dbReference type="EMBL" id="AIK95876.1"/>
    </source>
</evidence>
<keyword evidence="7 10" id="KW-0573">Peptidoglycan synthesis</keyword>
<dbReference type="KEGG" id="paca:ID47_02690"/>
<evidence type="ECO:0000256" key="1">
    <source>
        <dbReference type="ARBA" id="ARBA00022490"/>
    </source>
</evidence>
<dbReference type="InterPro" id="IPR035911">
    <property type="entry name" value="MurE/MurF_N"/>
</dbReference>
<dbReference type="SUPFAM" id="SSF53244">
    <property type="entry name" value="MurD-like peptide ligases, peptide-binding domain"/>
    <property type="match status" value="1"/>
</dbReference>
<dbReference type="InterPro" id="IPR004101">
    <property type="entry name" value="Mur_ligase_C"/>
</dbReference>
<evidence type="ECO:0000256" key="9">
    <source>
        <dbReference type="ARBA" id="ARBA00023316"/>
    </source>
</evidence>
<comment type="catalytic activity">
    <reaction evidence="10 11">
        <text>D-alanyl-D-alanine + UDP-N-acetyl-alpha-D-muramoyl-L-alanyl-gamma-D-glutamyl-meso-2,6-diaminopimelate + ATP = UDP-N-acetyl-alpha-D-muramoyl-L-alanyl-gamma-D-glutamyl-meso-2,6-diaminopimeloyl-D-alanyl-D-alanine + ADP + phosphate + H(+)</text>
        <dbReference type="Rhea" id="RHEA:28374"/>
        <dbReference type="ChEBI" id="CHEBI:15378"/>
        <dbReference type="ChEBI" id="CHEBI:30616"/>
        <dbReference type="ChEBI" id="CHEBI:43474"/>
        <dbReference type="ChEBI" id="CHEBI:57822"/>
        <dbReference type="ChEBI" id="CHEBI:61386"/>
        <dbReference type="ChEBI" id="CHEBI:83905"/>
        <dbReference type="ChEBI" id="CHEBI:456216"/>
        <dbReference type="EC" id="6.3.2.10"/>
    </reaction>
</comment>
<dbReference type="GO" id="GO:0009252">
    <property type="term" value="P:peptidoglycan biosynthetic process"/>
    <property type="evidence" value="ECO:0007669"/>
    <property type="project" value="UniProtKB-UniRule"/>
</dbReference>
<dbReference type="InterPro" id="IPR000713">
    <property type="entry name" value="Mur_ligase_N"/>
</dbReference>
<evidence type="ECO:0000256" key="3">
    <source>
        <dbReference type="ARBA" id="ARBA00022618"/>
    </source>
</evidence>
<dbReference type="PANTHER" id="PTHR43024:SF1">
    <property type="entry name" value="UDP-N-ACETYLMURAMOYL-TRIPEPTIDE--D-ALANYL-D-ALANINE LIGASE"/>
    <property type="match status" value="1"/>
</dbReference>
<dbReference type="EMBL" id="CP008941">
    <property type="protein sequence ID" value="AIK95876.1"/>
    <property type="molecule type" value="Genomic_DNA"/>
</dbReference>
<comment type="function">
    <text evidence="10 11">Involved in cell wall formation. Catalyzes the final step in the synthesis of UDP-N-acetylmuramoyl-pentapeptide, the precursor of murein.</text>
</comment>
<feature type="domain" description="Mur ligase C-terminal" evidence="13">
    <location>
        <begin position="330"/>
        <end position="446"/>
    </location>
</feature>
<dbReference type="GO" id="GO:0005524">
    <property type="term" value="F:ATP binding"/>
    <property type="evidence" value="ECO:0007669"/>
    <property type="project" value="UniProtKB-UniRule"/>
</dbReference>
<proteinExistence type="inferred from homology"/>
<dbReference type="GO" id="GO:0008360">
    <property type="term" value="P:regulation of cell shape"/>
    <property type="evidence" value="ECO:0007669"/>
    <property type="project" value="UniProtKB-KW"/>
</dbReference>
<dbReference type="SUPFAM" id="SSF53623">
    <property type="entry name" value="MurD-like peptide ligases, catalytic domain"/>
    <property type="match status" value="1"/>
</dbReference>
<keyword evidence="16" id="KW-1185">Reference proteome</keyword>
<evidence type="ECO:0000256" key="10">
    <source>
        <dbReference type="HAMAP-Rule" id="MF_02019"/>
    </source>
</evidence>
<evidence type="ECO:0000256" key="6">
    <source>
        <dbReference type="ARBA" id="ARBA00022960"/>
    </source>
</evidence>
<dbReference type="InterPro" id="IPR013221">
    <property type="entry name" value="Mur_ligase_cen"/>
</dbReference>
<dbReference type="Gene3D" id="3.90.190.20">
    <property type="entry name" value="Mur ligase, C-terminal domain"/>
    <property type="match status" value="1"/>
</dbReference>
<dbReference type="GO" id="GO:0051301">
    <property type="term" value="P:cell division"/>
    <property type="evidence" value="ECO:0007669"/>
    <property type="project" value="UniProtKB-KW"/>
</dbReference>
<dbReference type="GO" id="GO:0005737">
    <property type="term" value="C:cytoplasm"/>
    <property type="evidence" value="ECO:0007669"/>
    <property type="project" value="UniProtKB-SubCell"/>
</dbReference>
<evidence type="ECO:0000313" key="16">
    <source>
        <dbReference type="Proteomes" id="UP000028926"/>
    </source>
</evidence>
<dbReference type="Pfam" id="PF02875">
    <property type="entry name" value="Mur_ligase_C"/>
    <property type="match status" value="1"/>
</dbReference>
<gene>
    <name evidence="10" type="primary">murF</name>
    <name evidence="15" type="ORF">ID47_02690</name>
</gene>
<feature type="binding site" evidence="10">
    <location>
        <begin position="107"/>
        <end position="113"/>
    </location>
    <ligand>
        <name>ATP</name>
        <dbReference type="ChEBI" id="CHEBI:30616"/>
    </ligand>
</feature>
<evidence type="ECO:0000256" key="4">
    <source>
        <dbReference type="ARBA" id="ARBA00022741"/>
    </source>
</evidence>
<dbReference type="InterPro" id="IPR051046">
    <property type="entry name" value="MurCDEF_CellWall_CoF430Synth"/>
</dbReference>